<dbReference type="GO" id="GO:0005886">
    <property type="term" value="C:plasma membrane"/>
    <property type="evidence" value="ECO:0007669"/>
    <property type="project" value="InterPro"/>
</dbReference>
<sequence length="152" mass="17766">MGSSSSRNAASNFPSHDDPAYRKCQELKMERWIQLHYQIKEREMATYIAGKRELFYWLSAFYMTSSFGCWQYYQHIRRKAALLPIVPLTFVMAYYADLAYGSKVHRIQAEANMILEHENELLHWPGGLPTVSSLDEARVENEIEKKLHPHPS</sequence>
<evidence type="ECO:0000256" key="1">
    <source>
        <dbReference type="SAM" id="Phobius"/>
    </source>
</evidence>
<dbReference type="EMBL" id="GAKP01000199">
    <property type="protein sequence ID" value="JAC58753.1"/>
    <property type="molecule type" value="Transcribed_RNA"/>
</dbReference>
<dbReference type="RefSeq" id="XP_011200557.2">
    <property type="nucleotide sequence ID" value="XM_011202255.4"/>
</dbReference>
<evidence type="ECO:0000313" key="2">
    <source>
        <dbReference type="EMBL" id="JAC58753.1"/>
    </source>
</evidence>
<organism evidence="2">
    <name type="scientific">Bactrocera dorsalis</name>
    <name type="common">Oriental fruit fly</name>
    <name type="synonym">Dacus dorsalis</name>
    <dbReference type="NCBI Taxonomy" id="27457"/>
    <lineage>
        <taxon>Eukaryota</taxon>
        <taxon>Metazoa</taxon>
        <taxon>Ecdysozoa</taxon>
        <taxon>Arthropoda</taxon>
        <taxon>Hexapoda</taxon>
        <taxon>Insecta</taxon>
        <taxon>Pterygota</taxon>
        <taxon>Neoptera</taxon>
        <taxon>Endopterygota</taxon>
        <taxon>Diptera</taxon>
        <taxon>Brachycera</taxon>
        <taxon>Muscomorpha</taxon>
        <taxon>Tephritoidea</taxon>
        <taxon>Tephritidae</taxon>
        <taxon>Bactrocera</taxon>
        <taxon>Bactrocera</taxon>
    </lineage>
</organism>
<feature type="transmembrane region" description="Helical" evidence="1">
    <location>
        <begin position="54"/>
        <end position="73"/>
    </location>
</feature>
<keyword evidence="1" id="KW-0472">Membrane</keyword>
<dbReference type="GeneID" id="105224233"/>
<proteinExistence type="predicted"/>
<accession>A0A034WYA2</accession>
<dbReference type="Pfam" id="PF10166">
    <property type="entry name" value="DUF2368"/>
    <property type="match status" value="1"/>
</dbReference>
<reference evidence="2" key="1">
    <citation type="journal article" date="2014" name="BMC Genomics">
        <title>Characterizing the developmental transcriptome of the oriental fruit fly, Bactrocera dorsalis (Diptera: Tephritidae) through comparative genomic analysis with Drosophila melanogaster utilizing modENCODE datasets.</title>
        <authorList>
            <person name="Geib S.M."/>
            <person name="Calla B."/>
            <person name="Hall B."/>
            <person name="Hou S."/>
            <person name="Manoukis N.C."/>
        </authorList>
    </citation>
    <scope>NUCLEOTIDE SEQUENCE</scope>
    <source>
        <strain evidence="2">Punador</strain>
    </source>
</reference>
<dbReference type="InterPro" id="IPR019319">
    <property type="entry name" value="Plg-R(KT)"/>
</dbReference>
<name>A0A034WYA2_BACDO</name>
<keyword evidence="1" id="KW-1133">Transmembrane helix</keyword>
<dbReference type="OrthoDB" id="10256697at2759"/>
<protein>
    <submittedName>
        <fullName evidence="2">Plasminogen receptor (KT)</fullName>
    </submittedName>
</protein>
<dbReference type="PANTHER" id="PTHR13411">
    <property type="entry name" value="PLASMINOGEN RECEPTOR (KT)"/>
    <property type="match status" value="1"/>
</dbReference>
<dbReference type="AlphaFoldDB" id="A0A034WYA2"/>
<gene>
    <name evidence="2" type="primary">PLRKT</name>
</gene>
<keyword evidence="1" id="KW-0812">Transmembrane</keyword>
<keyword evidence="2" id="KW-0675">Receptor</keyword>
<dbReference type="KEGG" id="bdr:105224233"/>
<feature type="transmembrane region" description="Helical" evidence="1">
    <location>
        <begin position="79"/>
        <end position="96"/>
    </location>
</feature>
<dbReference type="PANTHER" id="PTHR13411:SF6">
    <property type="entry name" value="PLASMINOGEN RECEPTOR (KT)"/>
    <property type="match status" value="1"/>
</dbReference>